<dbReference type="InterPro" id="IPR017039">
    <property type="entry name" value="Virul_fac_BrkB"/>
</dbReference>
<protein>
    <submittedName>
        <fullName evidence="8">YhjD/YihY/BrkB family envelope integrity protein</fullName>
    </submittedName>
</protein>
<feature type="transmembrane region" description="Helical" evidence="7">
    <location>
        <begin position="210"/>
        <end position="232"/>
    </location>
</feature>
<feature type="transmembrane region" description="Helical" evidence="7">
    <location>
        <begin position="173"/>
        <end position="198"/>
    </location>
</feature>
<sequence>MSSPSLGARTRARTASMLERAMAVPGAGLVVRVLRDLAVNDITDRAMTLAAQAFTAVLPMVILMSALPSHDMVADALDGLGVNPQQVDLTDSSTPDSVTAFGVLGALMVVAGATSLSRALGRMYVSIWRVAKLPLSGWWRWVVVILLLPIGVVAQGFAASLHGLTFTGMTVDGYGLVGVILEIVATFLIWTTMFTLLPRLLVSSQVPMRLLALNGAVTGVLITVFLVGSRIALPAFLTETTQHFGTLGLVFAAISWLFFFAGIVVVCAIVTHSLVSDEGAVGGWIRTHFGEPRPFAARPDTLDGLLESPPRPATDRSAADRSAADRSAADS</sequence>
<feature type="compositionally biased region" description="Basic and acidic residues" evidence="6">
    <location>
        <begin position="313"/>
        <end position="331"/>
    </location>
</feature>
<evidence type="ECO:0000256" key="3">
    <source>
        <dbReference type="ARBA" id="ARBA00022692"/>
    </source>
</evidence>
<evidence type="ECO:0000256" key="1">
    <source>
        <dbReference type="ARBA" id="ARBA00004651"/>
    </source>
</evidence>
<proteinExistence type="predicted"/>
<feature type="transmembrane region" description="Helical" evidence="7">
    <location>
        <begin position="46"/>
        <end position="67"/>
    </location>
</feature>
<evidence type="ECO:0000256" key="2">
    <source>
        <dbReference type="ARBA" id="ARBA00022475"/>
    </source>
</evidence>
<keyword evidence="4 7" id="KW-1133">Transmembrane helix</keyword>
<accession>A0ABU7MEL3</accession>
<organism evidence="8 9">
    <name type="scientific">Gordonia sesuvii</name>
    <dbReference type="NCBI Taxonomy" id="3116777"/>
    <lineage>
        <taxon>Bacteria</taxon>
        <taxon>Bacillati</taxon>
        <taxon>Actinomycetota</taxon>
        <taxon>Actinomycetes</taxon>
        <taxon>Mycobacteriales</taxon>
        <taxon>Gordoniaceae</taxon>
        <taxon>Gordonia</taxon>
    </lineage>
</organism>
<dbReference type="RefSeq" id="WP_330432945.1">
    <property type="nucleotide sequence ID" value="NZ_JAZDUF010000003.1"/>
</dbReference>
<feature type="transmembrane region" description="Helical" evidence="7">
    <location>
        <begin position="244"/>
        <end position="270"/>
    </location>
</feature>
<reference evidence="8 9" key="1">
    <citation type="submission" date="2024-01" db="EMBL/GenBank/DDBJ databases">
        <title>Draft genome sequence of Gordonia sp. LSe1-13.</title>
        <authorList>
            <person name="Suphannarot A."/>
            <person name="Mingma R."/>
        </authorList>
    </citation>
    <scope>NUCLEOTIDE SEQUENCE [LARGE SCALE GENOMIC DNA]</scope>
    <source>
        <strain evidence="8 9">LSe1-13</strain>
    </source>
</reference>
<evidence type="ECO:0000256" key="4">
    <source>
        <dbReference type="ARBA" id="ARBA00022989"/>
    </source>
</evidence>
<name>A0ABU7MEL3_9ACTN</name>
<evidence type="ECO:0000313" key="8">
    <source>
        <dbReference type="EMBL" id="MEE3851263.1"/>
    </source>
</evidence>
<keyword evidence="2" id="KW-1003">Cell membrane</keyword>
<evidence type="ECO:0000256" key="6">
    <source>
        <dbReference type="SAM" id="MobiDB-lite"/>
    </source>
</evidence>
<dbReference type="Pfam" id="PF03631">
    <property type="entry name" value="Virul_fac_BrkB"/>
    <property type="match status" value="1"/>
</dbReference>
<evidence type="ECO:0000313" key="9">
    <source>
        <dbReference type="Proteomes" id="UP001347146"/>
    </source>
</evidence>
<dbReference type="EMBL" id="JAZDUF010000003">
    <property type="protein sequence ID" value="MEE3851263.1"/>
    <property type="molecule type" value="Genomic_DNA"/>
</dbReference>
<feature type="transmembrane region" description="Helical" evidence="7">
    <location>
        <begin position="138"/>
        <end position="161"/>
    </location>
</feature>
<gene>
    <name evidence="8" type="ORF">VZC37_13020</name>
</gene>
<keyword evidence="9" id="KW-1185">Reference proteome</keyword>
<evidence type="ECO:0000256" key="5">
    <source>
        <dbReference type="ARBA" id="ARBA00023136"/>
    </source>
</evidence>
<evidence type="ECO:0000256" key="7">
    <source>
        <dbReference type="SAM" id="Phobius"/>
    </source>
</evidence>
<comment type="caution">
    <text evidence="8">The sequence shown here is derived from an EMBL/GenBank/DDBJ whole genome shotgun (WGS) entry which is preliminary data.</text>
</comment>
<feature type="transmembrane region" description="Helical" evidence="7">
    <location>
        <begin position="98"/>
        <end position="117"/>
    </location>
</feature>
<keyword evidence="5 7" id="KW-0472">Membrane</keyword>
<comment type="subcellular location">
    <subcellularLocation>
        <location evidence="1">Cell membrane</location>
        <topology evidence="1">Multi-pass membrane protein</topology>
    </subcellularLocation>
</comment>
<feature type="region of interest" description="Disordered" evidence="6">
    <location>
        <begin position="295"/>
        <end position="331"/>
    </location>
</feature>
<keyword evidence="3 7" id="KW-0812">Transmembrane</keyword>
<dbReference type="Proteomes" id="UP001347146">
    <property type="component" value="Unassembled WGS sequence"/>
</dbReference>